<protein>
    <submittedName>
        <fullName evidence="2">SDR family oxidoreductase</fullName>
    </submittedName>
</protein>
<dbReference type="EMBL" id="JACJQB010000035">
    <property type="protein sequence ID" value="MBD2189342.1"/>
    <property type="molecule type" value="Genomic_DNA"/>
</dbReference>
<dbReference type="PANTHER" id="PTHR42879:SF2">
    <property type="entry name" value="3-OXOACYL-[ACYL-CARRIER-PROTEIN] REDUCTASE FABG"/>
    <property type="match status" value="1"/>
</dbReference>
<dbReference type="SUPFAM" id="SSF51735">
    <property type="entry name" value="NAD(P)-binding Rossmann-fold domains"/>
    <property type="match status" value="1"/>
</dbReference>
<dbReference type="RefSeq" id="WP_190404168.1">
    <property type="nucleotide sequence ID" value="NZ_JACJQB010000035.1"/>
</dbReference>
<comment type="caution">
    <text evidence="2">The sequence shown here is derived from an EMBL/GenBank/DDBJ whole genome shotgun (WGS) entry which is preliminary data.</text>
</comment>
<dbReference type="Proteomes" id="UP000642094">
    <property type="component" value="Unassembled WGS sequence"/>
</dbReference>
<dbReference type="PROSITE" id="PS00061">
    <property type="entry name" value="ADH_SHORT"/>
    <property type="match status" value="1"/>
</dbReference>
<dbReference type="PANTHER" id="PTHR42879">
    <property type="entry name" value="3-OXOACYL-(ACYL-CARRIER-PROTEIN) REDUCTASE"/>
    <property type="match status" value="1"/>
</dbReference>
<evidence type="ECO:0000313" key="2">
    <source>
        <dbReference type="EMBL" id="MBD2189342.1"/>
    </source>
</evidence>
<comment type="similarity">
    <text evidence="1">Belongs to the short-chain dehydrogenases/reductases (SDR) family.</text>
</comment>
<dbReference type="PRINTS" id="PR00080">
    <property type="entry name" value="SDRFAMILY"/>
</dbReference>
<keyword evidence="3" id="KW-1185">Reference proteome</keyword>
<dbReference type="InterPro" id="IPR020904">
    <property type="entry name" value="Sc_DH/Rdtase_CS"/>
</dbReference>
<dbReference type="InterPro" id="IPR036291">
    <property type="entry name" value="NAD(P)-bd_dom_sf"/>
</dbReference>
<reference evidence="2 3" key="1">
    <citation type="journal article" date="2020" name="ISME J.">
        <title>Comparative genomics reveals insights into cyanobacterial evolution and habitat adaptation.</title>
        <authorList>
            <person name="Chen M.Y."/>
            <person name="Teng W.K."/>
            <person name="Zhao L."/>
            <person name="Hu C.X."/>
            <person name="Zhou Y.K."/>
            <person name="Han B.P."/>
            <person name="Song L.R."/>
            <person name="Shu W.S."/>
        </authorList>
    </citation>
    <scope>NUCLEOTIDE SEQUENCE [LARGE SCALE GENOMIC DNA]</scope>
    <source>
        <strain evidence="2 3">FACHB-723</strain>
    </source>
</reference>
<dbReference type="InterPro" id="IPR050259">
    <property type="entry name" value="SDR"/>
</dbReference>
<gene>
    <name evidence="2" type="ORF">H6F41_14465</name>
</gene>
<sequence length="257" mass="27528">MAKPQEFCDRFRDSFNGKVAIITGASSGIGQEVASAIANYGAHTVFISRSGAEAIVSELNNSGKSAISICCDVADESQVKFAIATVVQKYGQIDILINNAAINQVAKIEDISLEDWNKVMATNLTSQFLCCKEIVPIMKQQHSGKIINVSSIAGHFRSKVSGIHYVASKAGVIGFTRQLAYELAPFQINVNAICPSQTYTPMLAATLAPIAEQKLIESIPLSRIASMEEQVNVILFLASSLSSYMTGAIVDVNGGQF</sequence>
<organism evidence="2 3">
    <name type="scientific">Pseudanabaena mucicola FACHB-723</name>
    <dbReference type="NCBI Taxonomy" id="2692860"/>
    <lineage>
        <taxon>Bacteria</taxon>
        <taxon>Bacillati</taxon>
        <taxon>Cyanobacteriota</taxon>
        <taxon>Cyanophyceae</taxon>
        <taxon>Pseudanabaenales</taxon>
        <taxon>Pseudanabaenaceae</taxon>
        <taxon>Pseudanabaena</taxon>
    </lineage>
</organism>
<dbReference type="CDD" id="cd05233">
    <property type="entry name" value="SDR_c"/>
    <property type="match status" value="1"/>
</dbReference>
<evidence type="ECO:0000313" key="3">
    <source>
        <dbReference type="Proteomes" id="UP000642094"/>
    </source>
</evidence>
<dbReference type="PRINTS" id="PR00081">
    <property type="entry name" value="GDHRDH"/>
</dbReference>
<accession>A0ABR8A1W6</accession>
<evidence type="ECO:0000256" key="1">
    <source>
        <dbReference type="ARBA" id="ARBA00006484"/>
    </source>
</evidence>
<dbReference type="InterPro" id="IPR002347">
    <property type="entry name" value="SDR_fam"/>
</dbReference>
<name>A0ABR8A1W6_9CYAN</name>
<dbReference type="Gene3D" id="3.40.50.720">
    <property type="entry name" value="NAD(P)-binding Rossmann-like Domain"/>
    <property type="match status" value="1"/>
</dbReference>
<proteinExistence type="inferred from homology"/>
<dbReference type="Pfam" id="PF13561">
    <property type="entry name" value="adh_short_C2"/>
    <property type="match status" value="1"/>
</dbReference>
<dbReference type="NCBIfam" id="NF005559">
    <property type="entry name" value="PRK07231.1"/>
    <property type="match status" value="1"/>
</dbReference>